<proteinExistence type="predicted"/>
<dbReference type="Proteomes" id="UP001583280">
    <property type="component" value="Unassembled WGS sequence"/>
</dbReference>
<keyword evidence="2" id="KW-1185">Reference proteome</keyword>
<organism evidence="1 2">
    <name type="scientific">Ceratocystis pirilliformis</name>
    <dbReference type="NCBI Taxonomy" id="259994"/>
    <lineage>
        <taxon>Eukaryota</taxon>
        <taxon>Fungi</taxon>
        <taxon>Dikarya</taxon>
        <taxon>Ascomycota</taxon>
        <taxon>Pezizomycotina</taxon>
        <taxon>Sordariomycetes</taxon>
        <taxon>Hypocreomycetidae</taxon>
        <taxon>Microascales</taxon>
        <taxon>Ceratocystidaceae</taxon>
        <taxon>Ceratocystis</taxon>
    </lineage>
</organism>
<reference evidence="1 2" key="1">
    <citation type="journal article" date="2024" name="IMA Fungus">
        <title>IMA Genome - F19 : A genome assembly and annotation guide to empower mycologists, including annotated draft genome sequences of Ceratocystis pirilliformis, Diaporthe australafricana, Fusarium ophioides, Paecilomyces lecythidis, and Sporothrix stenoceras.</title>
        <authorList>
            <person name="Aylward J."/>
            <person name="Wilson A.M."/>
            <person name="Visagie C.M."/>
            <person name="Spraker J."/>
            <person name="Barnes I."/>
            <person name="Buitendag C."/>
            <person name="Ceriani C."/>
            <person name="Del Mar Angel L."/>
            <person name="du Plessis D."/>
            <person name="Fuchs T."/>
            <person name="Gasser K."/>
            <person name="Kramer D."/>
            <person name="Li W."/>
            <person name="Munsamy K."/>
            <person name="Piso A."/>
            <person name="Price J.L."/>
            <person name="Sonnekus B."/>
            <person name="Thomas C."/>
            <person name="van der Nest A."/>
            <person name="van Dijk A."/>
            <person name="van Heerden A."/>
            <person name="van Vuuren N."/>
            <person name="Yilmaz N."/>
            <person name="Duong T.A."/>
            <person name="van der Merwe N.A."/>
            <person name="Wingfield M.J."/>
            <person name="Wingfield B.D."/>
        </authorList>
    </citation>
    <scope>NUCLEOTIDE SEQUENCE [LARGE SCALE GENOMIC DNA]</scope>
    <source>
        <strain evidence="1 2">CMW 12675</strain>
    </source>
</reference>
<sequence>MNPRLPQKIFVTKKNLKYNGRTFKLDCIHFGFESWEDWYSFFEAPTERLDAGDNPPLNDDKEGASLQAIFTEEQEFEFMDAMDVDLVDKDDANP</sequence>
<dbReference type="EMBL" id="JAWDJO010000007">
    <property type="protein sequence ID" value="KAL1901244.1"/>
    <property type="molecule type" value="Genomic_DNA"/>
</dbReference>
<protein>
    <submittedName>
        <fullName evidence="1">Uncharacterized protein</fullName>
    </submittedName>
</protein>
<accession>A0ABR3ZM75</accession>
<evidence type="ECO:0000313" key="2">
    <source>
        <dbReference type="Proteomes" id="UP001583280"/>
    </source>
</evidence>
<name>A0ABR3ZM75_9PEZI</name>
<comment type="caution">
    <text evidence="1">The sequence shown here is derived from an EMBL/GenBank/DDBJ whole genome shotgun (WGS) entry which is preliminary data.</text>
</comment>
<gene>
    <name evidence="1" type="ORF">Cpir12675_000610</name>
</gene>
<evidence type="ECO:0000313" key="1">
    <source>
        <dbReference type="EMBL" id="KAL1901244.1"/>
    </source>
</evidence>